<proteinExistence type="predicted"/>
<dbReference type="SUPFAM" id="SSF143011">
    <property type="entry name" value="RelE-like"/>
    <property type="match status" value="1"/>
</dbReference>
<organism evidence="1">
    <name type="scientific">Salmonella enterica I</name>
    <dbReference type="NCBI Taxonomy" id="59201"/>
    <lineage>
        <taxon>Bacteria</taxon>
        <taxon>Pseudomonadati</taxon>
        <taxon>Pseudomonadota</taxon>
        <taxon>Gammaproteobacteria</taxon>
        <taxon>Enterobacterales</taxon>
        <taxon>Enterobacteriaceae</taxon>
        <taxon>Salmonella</taxon>
    </lineage>
</organism>
<protein>
    <submittedName>
        <fullName evidence="1">Peptidase</fullName>
    </submittedName>
</protein>
<reference evidence="1" key="1">
    <citation type="submission" date="2018-07" db="EMBL/GenBank/DDBJ databases">
        <authorList>
            <consortium name="GenomeTrakr network: Whole genome sequencing for foodborne pathogen traceback"/>
        </authorList>
    </citation>
    <scope>NUCLEOTIDE SEQUENCE</scope>
    <source>
        <strain evidence="1">MDH-2013-00175</strain>
    </source>
</reference>
<dbReference type="AlphaFoldDB" id="A0A5U3G5R3"/>
<dbReference type="PANTHER" id="PTHR40266">
    <property type="entry name" value="TOXIN HIGB-1"/>
    <property type="match status" value="1"/>
</dbReference>
<dbReference type="InterPro" id="IPR007711">
    <property type="entry name" value="HigB-1"/>
</dbReference>
<gene>
    <name evidence="1" type="ORF">Z599_24340</name>
</gene>
<dbReference type="EMBL" id="AAGLQK010000053">
    <property type="protein sequence ID" value="EBP4060803.1"/>
    <property type="molecule type" value="Genomic_DNA"/>
</dbReference>
<dbReference type="Gene3D" id="3.30.2310.20">
    <property type="entry name" value="RelE-like"/>
    <property type="match status" value="1"/>
</dbReference>
<sequence>MIKSFRHKGLERFFKTGSTSGIQQKHAVKLRIQLTALNVAKKPDDMAAPGWDLHPLKGNRLKGHWAVSVNGNWRLTFYFDGEDAILVDYQDYH</sequence>
<accession>A0A5U3G5R3</accession>
<dbReference type="Pfam" id="PF05015">
    <property type="entry name" value="HigB-like_toxin"/>
    <property type="match status" value="1"/>
</dbReference>
<dbReference type="InterPro" id="IPR035093">
    <property type="entry name" value="RelE/ParE_toxin_dom_sf"/>
</dbReference>
<evidence type="ECO:0000313" key="1">
    <source>
        <dbReference type="EMBL" id="EBP4060803.1"/>
    </source>
</evidence>
<name>A0A5U3G5R3_SALET</name>
<comment type="caution">
    <text evidence="1">The sequence shown here is derived from an EMBL/GenBank/DDBJ whole genome shotgun (WGS) entry which is preliminary data.</text>
</comment>
<dbReference type="PANTHER" id="PTHR40266:SF2">
    <property type="entry name" value="TOXIN HIGB-1"/>
    <property type="match status" value="1"/>
</dbReference>